<dbReference type="Proteomes" id="UP000030526">
    <property type="component" value="Unassembled WGS sequence"/>
</dbReference>
<dbReference type="Gene3D" id="1.20.120.530">
    <property type="entry name" value="GntR ligand-binding domain-like"/>
    <property type="match status" value="1"/>
</dbReference>
<keyword evidence="3" id="KW-0804">Transcription</keyword>
<evidence type="ECO:0000256" key="3">
    <source>
        <dbReference type="ARBA" id="ARBA00023163"/>
    </source>
</evidence>
<dbReference type="SMART" id="SM00895">
    <property type="entry name" value="FCD"/>
    <property type="match status" value="1"/>
</dbReference>
<dbReference type="Gene3D" id="1.10.10.10">
    <property type="entry name" value="Winged helix-like DNA-binding domain superfamily/Winged helix DNA-binding domain"/>
    <property type="match status" value="1"/>
</dbReference>
<proteinExistence type="predicted"/>
<dbReference type="EMBL" id="JPXS01000002">
    <property type="protein sequence ID" value="KGQ34685.1"/>
    <property type="molecule type" value="Genomic_DNA"/>
</dbReference>
<dbReference type="Pfam" id="PF07729">
    <property type="entry name" value="FCD"/>
    <property type="match status" value="1"/>
</dbReference>
<dbReference type="CDD" id="cd07377">
    <property type="entry name" value="WHTH_GntR"/>
    <property type="match status" value="1"/>
</dbReference>
<dbReference type="PRINTS" id="PR00035">
    <property type="entry name" value="HTHGNTR"/>
</dbReference>
<dbReference type="PANTHER" id="PTHR43537:SF45">
    <property type="entry name" value="GNTR FAMILY REGULATORY PROTEIN"/>
    <property type="match status" value="1"/>
</dbReference>
<accession>A0A0A2YVN3</accession>
<dbReference type="InterPro" id="IPR008920">
    <property type="entry name" value="TF_FadR/GntR_C"/>
</dbReference>
<dbReference type="SMART" id="SM00345">
    <property type="entry name" value="HTH_GNTR"/>
    <property type="match status" value="1"/>
</dbReference>
<keyword evidence="1" id="KW-0805">Transcription regulation</keyword>
<sequence>MIMMEPKHRENSRDFAYRVIREMIVNMELTPGSKVSETELASLLNLSRTPVREALIDLEKSGVVEVLPQKGTFISYINPLLVEEARFLRLTLEKEIVSLLCEPQYQTELNTLEENISLQEFYLQHQNYEKFLELDNEFHYLFFKITNKIKIYSLMKGLNIHFDRARTLIFKGKPSITTLEEHKKILTAIKKQDKALAKQYMEEHLHILDLESIEQEYKKYSHKTKTLK</sequence>
<evidence type="ECO:0000256" key="2">
    <source>
        <dbReference type="ARBA" id="ARBA00023125"/>
    </source>
</evidence>
<dbReference type="Pfam" id="PF00392">
    <property type="entry name" value="GntR"/>
    <property type="match status" value="1"/>
</dbReference>
<dbReference type="PANTHER" id="PTHR43537">
    <property type="entry name" value="TRANSCRIPTIONAL REGULATOR, GNTR FAMILY"/>
    <property type="match status" value="1"/>
</dbReference>
<evidence type="ECO:0000313" key="4">
    <source>
        <dbReference type="EMBL" id="KGQ34685.1"/>
    </source>
</evidence>
<name>A0A0A2YVN3_9PAST</name>
<gene>
    <name evidence="4" type="ORF">JP32_00165</name>
</gene>
<dbReference type="GO" id="GO:0003677">
    <property type="term" value="F:DNA binding"/>
    <property type="evidence" value="ECO:0007669"/>
    <property type="project" value="UniProtKB-KW"/>
</dbReference>
<dbReference type="InterPro" id="IPR011711">
    <property type="entry name" value="GntR_C"/>
</dbReference>
<protein>
    <submittedName>
        <fullName evidence="4">Uncharacterized protein</fullName>
    </submittedName>
</protein>
<evidence type="ECO:0000256" key="1">
    <source>
        <dbReference type="ARBA" id="ARBA00023015"/>
    </source>
</evidence>
<organism evidence="4 5">
    <name type="scientific">Gallibacterium anatis</name>
    <dbReference type="NCBI Taxonomy" id="750"/>
    <lineage>
        <taxon>Bacteria</taxon>
        <taxon>Pseudomonadati</taxon>
        <taxon>Pseudomonadota</taxon>
        <taxon>Gammaproteobacteria</taxon>
        <taxon>Pasteurellales</taxon>
        <taxon>Pasteurellaceae</taxon>
        <taxon>Gallibacterium</taxon>
    </lineage>
</organism>
<comment type="caution">
    <text evidence="4">The sequence shown here is derived from an EMBL/GenBank/DDBJ whole genome shotgun (WGS) entry which is preliminary data.</text>
</comment>
<dbReference type="AlphaFoldDB" id="A0A0A2YVN3"/>
<dbReference type="PROSITE" id="PS50949">
    <property type="entry name" value="HTH_GNTR"/>
    <property type="match status" value="1"/>
</dbReference>
<dbReference type="InterPro" id="IPR036388">
    <property type="entry name" value="WH-like_DNA-bd_sf"/>
</dbReference>
<dbReference type="SUPFAM" id="SSF46785">
    <property type="entry name" value="Winged helix' DNA-binding domain"/>
    <property type="match status" value="1"/>
</dbReference>
<dbReference type="GO" id="GO:0003700">
    <property type="term" value="F:DNA-binding transcription factor activity"/>
    <property type="evidence" value="ECO:0007669"/>
    <property type="project" value="InterPro"/>
</dbReference>
<dbReference type="InterPro" id="IPR000524">
    <property type="entry name" value="Tscrpt_reg_HTH_GntR"/>
</dbReference>
<evidence type="ECO:0000313" key="5">
    <source>
        <dbReference type="Proteomes" id="UP000030526"/>
    </source>
</evidence>
<dbReference type="SUPFAM" id="SSF48008">
    <property type="entry name" value="GntR ligand-binding domain-like"/>
    <property type="match status" value="1"/>
</dbReference>
<keyword evidence="2" id="KW-0238">DNA-binding</keyword>
<dbReference type="InterPro" id="IPR036390">
    <property type="entry name" value="WH_DNA-bd_sf"/>
</dbReference>
<reference evidence="4 5" key="1">
    <citation type="submission" date="2014-08" db="EMBL/GenBank/DDBJ databases">
        <title>Chaperone-usher fimbriae in a diverse selection of Gallibacterium genomes.</title>
        <authorList>
            <person name="Kudirkiene E."/>
            <person name="Bager R.J."/>
            <person name="Johnson T.J."/>
            <person name="Bojesen A.M."/>
        </authorList>
    </citation>
    <scope>NUCLEOTIDE SEQUENCE [LARGE SCALE GENOMIC DNA]</scope>
    <source>
        <strain evidence="4 5">20558/3kl.</strain>
    </source>
</reference>